<sequence>MSILDKLVSAYKLWTEYLQHLPKTSRYTLGAKIDALFLECIILIFRASHTPKERKLEILKEVSARFDLIKFILQVAWRSNVLEQKKYIALSTPLDEIGRMIGGWYQKCLKETQSPTKGRG</sequence>
<dbReference type="Gene3D" id="1.20.1440.60">
    <property type="entry name" value="23S rRNA-intervening sequence"/>
    <property type="match status" value="1"/>
</dbReference>
<reference evidence="2 3" key="1">
    <citation type="submission" date="2017-09" db="EMBL/GenBank/DDBJ databases">
        <title>Depth-based differentiation of microbial function through sediment-hosted aquifers and enrichment of novel symbionts in the deep terrestrial subsurface.</title>
        <authorList>
            <person name="Probst A.J."/>
            <person name="Ladd B."/>
            <person name="Jarett J.K."/>
            <person name="Geller-Mcgrath D.E."/>
            <person name="Sieber C.M."/>
            <person name="Emerson J.B."/>
            <person name="Anantharaman K."/>
            <person name="Thomas B.C."/>
            <person name="Malmstrom R."/>
            <person name="Stieglmeier M."/>
            <person name="Klingl A."/>
            <person name="Woyke T."/>
            <person name="Ryan C.M."/>
            <person name="Banfield J.F."/>
        </authorList>
    </citation>
    <scope>NUCLEOTIDE SEQUENCE [LARGE SCALE GENOMIC DNA]</scope>
    <source>
        <strain evidence="2">CG10_big_fil_rev_8_21_14_0_10_51_16</strain>
    </source>
</reference>
<dbReference type="Proteomes" id="UP000228767">
    <property type="component" value="Unassembled WGS sequence"/>
</dbReference>
<protein>
    <recommendedName>
        <fullName evidence="1">bAvd-like domain-containing protein</fullName>
    </recommendedName>
</protein>
<dbReference type="CDD" id="cd16376">
    <property type="entry name" value="Avd_like"/>
    <property type="match status" value="1"/>
</dbReference>
<proteinExistence type="predicted"/>
<dbReference type="EMBL" id="PCYI01000016">
    <property type="protein sequence ID" value="PIR44919.1"/>
    <property type="molecule type" value="Genomic_DNA"/>
</dbReference>
<dbReference type="InterPro" id="IPR036583">
    <property type="entry name" value="23S_rRNA_IVS_sf"/>
</dbReference>
<organism evidence="2 3">
    <name type="scientific">Candidatus Vogelbacteria bacterium CG10_big_fil_rev_8_21_14_0_10_51_16</name>
    <dbReference type="NCBI Taxonomy" id="1975045"/>
    <lineage>
        <taxon>Bacteria</taxon>
        <taxon>Candidatus Vogeliibacteriota</taxon>
    </lineage>
</organism>
<evidence type="ECO:0000259" key="1">
    <source>
        <dbReference type="Pfam" id="PF22296"/>
    </source>
</evidence>
<feature type="domain" description="bAvd-like" evidence="1">
    <location>
        <begin position="17"/>
        <end position="108"/>
    </location>
</feature>
<gene>
    <name evidence="2" type="ORF">COV10_02240</name>
</gene>
<evidence type="ECO:0000313" key="3">
    <source>
        <dbReference type="Proteomes" id="UP000228767"/>
    </source>
</evidence>
<accession>A0A2H0REF1</accession>
<dbReference type="InterPro" id="IPR055360">
    <property type="entry name" value="bAvd"/>
</dbReference>
<dbReference type="Pfam" id="PF22296">
    <property type="entry name" value="bAvd"/>
    <property type="match status" value="1"/>
</dbReference>
<evidence type="ECO:0000313" key="2">
    <source>
        <dbReference type="EMBL" id="PIR44919.1"/>
    </source>
</evidence>
<name>A0A2H0REF1_9BACT</name>
<dbReference type="AlphaFoldDB" id="A0A2H0REF1"/>
<comment type="caution">
    <text evidence="2">The sequence shown here is derived from an EMBL/GenBank/DDBJ whole genome shotgun (WGS) entry which is preliminary data.</text>
</comment>